<gene>
    <name evidence="2" type="ORF">BBI15_01405</name>
</gene>
<dbReference type="STRING" id="1038856.BBI15_01405"/>
<dbReference type="Pfam" id="PF13529">
    <property type="entry name" value="Peptidase_C39_2"/>
    <property type="match status" value="1"/>
</dbReference>
<evidence type="ECO:0000259" key="1">
    <source>
        <dbReference type="Pfam" id="PF13529"/>
    </source>
</evidence>
<dbReference type="InterPro" id="IPR039564">
    <property type="entry name" value="Peptidase_C39-like"/>
</dbReference>
<feature type="domain" description="Peptidase C39-like" evidence="1">
    <location>
        <begin position="21"/>
        <end position="131"/>
    </location>
</feature>
<keyword evidence="3" id="KW-1185">Reference proteome</keyword>
<dbReference type="EMBL" id="CP016539">
    <property type="protein sequence ID" value="ANU18977.1"/>
    <property type="molecule type" value="Genomic_DNA"/>
</dbReference>
<proteinExistence type="predicted"/>
<dbReference type="Proteomes" id="UP000092650">
    <property type="component" value="Chromosome"/>
</dbReference>
<dbReference type="RefSeq" id="WP_068868741.1">
    <property type="nucleotide sequence ID" value="NZ_CP016539.2"/>
</dbReference>
<reference evidence="2" key="1">
    <citation type="submission" date="2016-10" db="EMBL/GenBank/DDBJ databases">
        <authorList>
            <person name="See-Too W.S."/>
        </authorList>
    </citation>
    <scope>NUCLEOTIDE SEQUENCE [LARGE SCALE GENOMIC DNA]</scope>
    <source>
        <strain evidence="2">DSM 23997</strain>
    </source>
</reference>
<evidence type="ECO:0000313" key="3">
    <source>
        <dbReference type="Proteomes" id="UP000092650"/>
    </source>
</evidence>
<name>A0A1C7E679_9BACL</name>
<evidence type="ECO:0000313" key="2">
    <source>
        <dbReference type="EMBL" id="ANU18977.1"/>
    </source>
</evidence>
<dbReference type="AlphaFoldDB" id="A0A1C7E679"/>
<accession>A0A1C7E679</accession>
<organism evidence="2 3">
    <name type="scientific">Planococcus plakortidis</name>
    <dbReference type="NCBI Taxonomy" id="1038856"/>
    <lineage>
        <taxon>Bacteria</taxon>
        <taxon>Bacillati</taxon>
        <taxon>Bacillota</taxon>
        <taxon>Bacilli</taxon>
        <taxon>Bacillales</taxon>
        <taxon>Caryophanaceae</taxon>
        <taxon>Planococcus</taxon>
    </lineage>
</organism>
<protein>
    <recommendedName>
        <fullName evidence="1">Peptidase C39-like domain-containing protein</fullName>
    </recommendedName>
</protein>
<dbReference type="OrthoDB" id="2435874at2"/>
<dbReference type="KEGG" id="ppla:BBI15_01405"/>
<sequence>MKVLLPFQAMSQYAGDVPSPYRASACGPVTVASILRYHEGQAPGIGPLYKLLGATPIGLSAFCLIRRLRKLVGPRYDIQRIRSLEQIKRQLDAGYPLAVKFDRYFSLRWRQATTFAYHWVPLIGYEETEGDLLLLIHDNGQKNRPSKLRAVSLRENQGVLSFIRISPVSKSGE</sequence>
<dbReference type="Gene3D" id="3.90.70.10">
    <property type="entry name" value="Cysteine proteinases"/>
    <property type="match status" value="1"/>
</dbReference>